<dbReference type="InterPro" id="IPR050327">
    <property type="entry name" value="Proton-linked_MCT"/>
</dbReference>
<proteinExistence type="inferred from homology"/>
<dbReference type="Gene3D" id="1.20.1250.20">
    <property type="entry name" value="MFS general substrate transporter like domains"/>
    <property type="match status" value="2"/>
</dbReference>
<evidence type="ECO:0000256" key="2">
    <source>
        <dbReference type="ARBA" id="ARBA00006727"/>
    </source>
</evidence>
<evidence type="ECO:0000313" key="5">
    <source>
        <dbReference type="EMBL" id="KDQ09189.1"/>
    </source>
</evidence>
<evidence type="ECO:0000256" key="3">
    <source>
        <dbReference type="SAM" id="Phobius"/>
    </source>
</evidence>
<reference evidence="6" key="1">
    <citation type="journal article" date="2014" name="Proc. Natl. Acad. Sci. U.S.A.">
        <title>Extensive sampling of basidiomycete genomes demonstrates inadequacy of the white-rot/brown-rot paradigm for wood decay fungi.</title>
        <authorList>
            <person name="Riley R."/>
            <person name="Salamov A.A."/>
            <person name="Brown D.W."/>
            <person name="Nagy L.G."/>
            <person name="Floudas D."/>
            <person name="Held B.W."/>
            <person name="Levasseur A."/>
            <person name="Lombard V."/>
            <person name="Morin E."/>
            <person name="Otillar R."/>
            <person name="Lindquist E.A."/>
            <person name="Sun H."/>
            <person name="LaButti K.M."/>
            <person name="Schmutz J."/>
            <person name="Jabbour D."/>
            <person name="Luo H."/>
            <person name="Baker S.E."/>
            <person name="Pisabarro A.G."/>
            <person name="Walton J.D."/>
            <person name="Blanchette R.A."/>
            <person name="Henrissat B."/>
            <person name="Martin F."/>
            <person name="Cullen D."/>
            <person name="Hibbett D.S."/>
            <person name="Grigoriev I.V."/>
        </authorList>
    </citation>
    <scope>NUCLEOTIDE SEQUENCE [LARGE SCALE GENOMIC DNA]</scope>
    <source>
        <strain evidence="6">FD-172 SS1</strain>
    </source>
</reference>
<dbReference type="PANTHER" id="PTHR11360:SF284">
    <property type="entry name" value="EG:103B4.3 PROTEIN-RELATED"/>
    <property type="match status" value="1"/>
</dbReference>
<evidence type="ECO:0000313" key="6">
    <source>
        <dbReference type="Proteomes" id="UP000027195"/>
    </source>
</evidence>
<gene>
    <name evidence="5" type="ORF">BOTBODRAFT_179205</name>
</gene>
<dbReference type="EMBL" id="KL198081">
    <property type="protein sequence ID" value="KDQ09189.1"/>
    <property type="molecule type" value="Genomic_DNA"/>
</dbReference>
<feature type="transmembrane region" description="Helical" evidence="3">
    <location>
        <begin position="343"/>
        <end position="367"/>
    </location>
</feature>
<dbReference type="GO" id="GO:0016020">
    <property type="term" value="C:membrane"/>
    <property type="evidence" value="ECO:0007669"/>
    <property type="project" value="UniProtKB-SubCell"/>
</dbReference>
<feature type="transmembrane region" description="Helical" evidence="3">
    <location>
        <begin position="90"/>
        <end position="113"/>
    </location>
</feature>
<evidence type="ECO:0000259" key="4">
    <source>
        <dbReference type="PROSITE" id="PS50850"/>
    </source>
</evidence>
<dbReference type="AlphaFoldDB" id="A0A067M0U6"/>
<dbReference type="InParanoid" id="A0A067M0U6"/>
<keyword evidence="3" id="KW-1133">Transmembrane helix</keyword>
<keyword evidence="6" id="KW-1185">Reference proteome</keyword>
<feature type="transmembrane region" description="Helical" evidence="3">
    <location>
        <begin position="287"/>
        <end position="306"/>
    </location>
</feature>
<feature type="transmembrane region" description="Helical" evidence="3">
    <location>
        <begin position="240"/>
        <end position="267"/>
    </location>
</feature>
<accession>A0A067M0U6</accession>
<feature type="transmembrane region" description="Helical" evidence="3">
    <location>
        <begin position="143"/>
        <end position="165"/>
    </location>
</feature>
<comment type="similarity">
    <text evidence="2">Belongs to the major facilitator superfamily. Monocarboxylate porter (TC 2.A.1.13) family.</text>
</comment>
<feature type="transmembrane region" description="Helical" evidence="3">
    <location>
        <begin position="120"/>
        <end position="137"/>
    </location>
</feature>
<dbReference type="PROSITE" id="PS50850">
    <property type="entry name" value="MFS"/>
    <property type="match status" value="1"/>
</dbReference>
<dbReference type="InterPro" id="IPR036259">
    <property type="entry name" value="MFS_trans_sf"/>
</dbReference>
<feature type="transmembrane region" description="Helical" evidence="3">
    <location>
        <begin position="177"/>
        <end position="197"/>
    </location>
</feature>
<feature type="transmembrane region" description="Helical" evidence="3">
    <location>
        <begin position="318"/>
        <end position="337"/>
    </location>
</feature>
<feature type="transmembrane region" description="Helical" evidence="3">
    <location>
        <begin position="379"/>
        <end position="398"/>
    </location>
</feature>
<dbReference type="OrthoDB" id="6509908at2759"/>
<dbReference type="GO" id="GO:0022857">
    <property type="term" value="F:transmembrane transporter activity"/>
    <property type="evidence" value="ECO:0007669"/>
    <property type="project" value="InterPro"/>
</dbReference>
<name>A0A067M0U6_BOTB1</name>
<dbReference type="HOGENOM" id="CLU_001265_1_1_1"/>
<dbReference type="SUPFAM" id="SSF103473">
    <property type="entry name" value="MFS general substrate transporter"/>
    <property type="match status" value="1"/>
</dbReference>
<keyword evidence="3" id="KW-0812">Transmembrane</keyword>
<dbReference type="Proteomes" id="UP000027195">
    <property type="component" value="Unassembled WGS sequence"/>
</dbReference>
<evidence type="ECO:0000256" key="1">
    <source>
        <dbReference type="ARBA" id="ARBA00004141"/>
    </source>
</evidence>
<comment type="subcellular location">
    <subcellularLocation>
        <location evidence="1">Membrane</location>
        <topology evidence="1">Multi-pass membrane protein</topology>
    </subcellularLocation>
</comment>
<feature type="domain" description="Major facilitator superfamily (MFS) profile" evidence="4">
    <location>
        <begin position="50"/>
        <end position="430"/>
    </location>
</feature>
<sequence length="438" mass="46485">MPPSETSTPDDQKINLKDGNEQVTACAPSKSESGASANQHVVERLPDGGIAWVMALNGLLLVFSTFGFANSWVFQEYYGTTILKTSSPSAISWIASIQYFLIFLPSAFVGRLLDRGHLRLPLLISSIIFIASVFSIAQCKKYWQFMLVQGVILGLSGGFVFGPSISLMNHWFKRRRATAYGLVAAGASVGGTVFPILIRNLIPKIGFPWTIRVVGFIMLLTVGLPNLVVRLRLPPQKVNFGLFSIVAFKSVPYSLLVAGVFIGFLGIYTVLTYIDVAGVSVGLNPNFSFYLVAIANAASGVGRLGAGVLGDYIGQTNTLIPLTLVGAITTFAWPFCISKASSVALAVIYGAASGAFIGLMGTPVARFGGTEDLGRRTGMLYTIGALGALIGPPISGAIHDTYGGFHQVSIYAGCTIIASALLILGARQASVGRLWVKV</sequence>
<dbReference type="Pfam" id="PF07690">
    <property type="entry name" value="MFS_1"/>
    <property type="match status" value="1"/>
</dbReference>
<keyword evidence="3" id="KW-0472">Membrane</keyword>
<dbReference type="InterPro" id="IPR020846">
    <property type="entry name" value="MFS_dom"/>
</dbReference>
<dbReference type="PANTHER" id="PTHR11360">
    <property type="entry name" value="MONOCARBOXYLATE TRANSPORTER"/>
    <property type="match status" value="1"/>
</dbReference>
<feature type="transmembrane region" description="Helical" evidence="3">
    <location>
        <begin position="49"/>
        <end position="70"/>
    </location>
</feature>
<organism evidence="5 6">
    <name type="scientific">Botryobasidium botryosum (strain FD-172 SS1)</name>
    <dbReference type="NCBI Taxonomy" id="930990"/>
    <lineage>
        <taxon>Eukaryota</taxon>
        <taxon>Fungi</taxon>
        <taxon>Dikarya</taxon>
        <taxon>Basidiomycota</taxon>
        <taxon>Agaricomycotina</taxon>
        <taxon>Agaricomycetes</taxon>
        <taxon>Cantharellales</taxon>
        <taxon>Botryobasidiaceae</taxon>
        <taxon>Botryobasidium</taxon>
    </lineage>
</organism>
<protein>
    <recommendedName>
        <fullName evidence="4">Major facilitator superfamily (MFS) profile domain-containing protein</fullName>
    </recommendedName>
</protein>
<feature type="transmembrane region" description="Helical" evidence="3">
    <location>
        <begin position="209"/>
        <end position="228"/>
    </location>
</feature>
<dbReference type="InterPro" id="IPR011701">
    <property type="entry name" value="MFS"/>
</dbReference>
<feature type="transmembrane region" description="Helical" evidence="3">
    <location>
        <begin position="404"/>
        <end position="424"/>
    </location>
</feature>